<dbReference type="InterPro" id="IPR055354">
    <property type="entry name" value="DUF7507"/>
</dbReference>
<feature type="domain" description="Ig-like" evidence="3">
    <location>
        <begin position="308"/>
        <end position="388"/>
    </location>
</feature>
<evidence type="ECO:0000259" key="4">
    <source>
        <dbReference type="Pfam" id="PF24346"/>
    </source>
</evidence>
<protein>
    <submittedName>
        <fullName evidence="5">Conserved repeat domain-containing protein/gliding motility-associated C-terminal domain-containing protein</fullName>
    </submittedName>
</protein>
<reference evidence="6" key="1">
    <citation type="submission" date="2016-10" db="EMBL/GenBank/DDBJ databases">
        <authorList>
            <person name="Varghese N."/>
            <person name="Submissions S."/>
        </authorList>
    </citation>
    <scope>NUCLEOTIDE SEQUENCE [LARGE SCALE GENOMIC DNA]</scope>
    <source>
        <strain evidence="6">DSM 22703</strain>
    </source>
</reference>
<feature type="non-terminal residue" evidence="5">
    <location>
        <position position="1"/>
    </location>
</feature>
<evidence type="ECO:0000256" key="1">
    <source>
        <dbReference type="SAM" id="MobiDB-lite"/>
    </source>
</evidence>
<gene>
    <name evidence="5" type="ORF">SAMN03080617_04340</name>
</gene>
<feature type="domain" description="DUF11" evidence="2">
    <location>
        <begin position="816"/>
        <end position="936"/>
    </location>
</feature>
<dbReference type="EMBL" id="FMXE01000060">
    <property type="protein sequence ID" value="SDA97194.1"/>
    <property type="molecule type" value="Genomic_DNA"/>
</dbReference>
<dbReference type="OrthoDB" id="904955at2"/>
<dbReference type="PANTHER" id="PTHR34819">
    <property type="entry name" value="LARGE CYSTEINE-RICH PERIPLASMIC PROTEIN OMCB"/>
    <property type="match status" value="1"/>
</dbReference>
<evidence type="ECO:0000313" key="6">
    <source>
        <dbReference type="Proteomes" id="UP000198756"/>
    </source>
</evidence>
<feature type="compositionally biased region" description="Polar residues" evidence="1">
    <location>
        <begin position="575"/>
        <end position="604"/>
    </location>
</feature>
<feature type="domain" description="Ig-like" evidence="3">
    <location>
        <begin position="228"/>
        <end position="306"/>
    </location>
</feature>
<keyword evidence="6" id="KW-1185">Reference proteome</keyword>
<evidence type="ECO:0000259" key="3">
    <source>
        <dbReference type="Pfam" id="PF19081"/>
    </source>
</evidence>
<dbReference type="InterPro" id="IPR044023">
    <property type="entry name" value="Ig_7"/>
</dbReference>
<feature type="domain" description="DUF7507" evidence="4">
    <location>
        <begin position="392"/>
        <end position="486"/>
    </location>
</feature>
<proteinExistence type="predicted"/>
<dbReference type="NCBIfam" id="TIGR04131">
    <property type="entry name" value="Bac_Flav_CTERM"/>
    <property type="match status" value="1"/>
</dbReference>
<dbReference type="RefSeq" id="WP_092735150.1">
    <property type="nucleotide sequence ID" value="NZ_FMXE01000060.1"/>
</dbReference>
<organism evidence="5 6">
    <name type="scientific">Algoriphagus alkaliphilus</name>
    <dbReference type="NCBI Taxonomy" id="279824"/>
    <lineage>
        <taxon>Bacteria</taxon>
        <taxon>Pseudomonadati</taxon>
        <taxon>Bacteroidota</taxon>
        <taxon>Cytophagia</taxon>
        <taxon>Cytophagales</taxon>
        <taxon>Cyclobacteriaceae</taxon>
        <taxon>Algoriphagus</taxon>
    </lineage>
</organism>
<feature type="domain" description="Ig-like" evidence="3">
    <location>
        <begin position="144"/>
        <end position="223"/>
    </location>
</feature>
<feature type="domain" description="DUF7507" evidence="4">
    <location>
        <begin position="500"/>
        <end position="589"/>
    </location>
</feature>
<dbReference type="Gene3D" id="2.60.40.3080">
    <property type="match status" value="1"/>
</dbReference>
<dbReference type="Pfam" id="PF19081">
    <property type="entry name" value="Ig_7"/>
    <property type="match status" value="4"/>
</dbReference>
<dbReference type="NCBIfam" id="TIGR01451">
    <property type="entry name" value="B_ant_repeat"/>
    <property type="match status" value="4"/>
</dbReference>
<dbReference type="Pfam" id="PF24346">
    <property type="entry name" value="DUF7507"/>
    <property type="match status" value="3"/>
</dbReference>
<dbReference type="InterPro" id="IPR026341">
    <property type="entry name" value="T9SS_type_B"/>
</dbReference>
<evidence type="ECO:0000313" key="5">
    <source>
        <dbReference type="EMBL" id="SDA97194.1"/>
    </source>
</evidence>
<dbReference type="Pfam" id="PF13585">
    <property type="entry name" value="CHU_C"/>
    <property type="match status" value="1"/>
</dbReference>
<dbReference type="InterPro" id="IPR047589">
    <property type="entry name" value="DUF11_rpt"/>
</dbReference>
<evidence type="ECO:0000259" key="2">
    <source>
        <dbReference type="Pfam" id="PF01345"/>
    </source>
</evidence>
<dbReference type="InterPro" id="IPR001434">
    <property type="entry name" value="OmcB-like_DUF11"/>
</dbReference>
<sequence length="1027" mass="107264">ATVPQGFSIVWYTTADGDVTTESPSLSTVGTITYYAASVNNETECESLTRTPVTLTILAAPAAPTSPVNVTICEGDAESITASATVPQGFSIVWYTTADGDVTIANPSLSSVGSVTYYAASVNNETDCESLTRTPVTLTINAAPVAPTSGGNQVVCETIEAQNLVASATAPAGFNVVWYNSPVGGSVVANPSLSAVGSVTYYAEAVNIQTGCSSLTRTPVLLSIVQGPTSPVSGGDQVVCASFPVQTLTATASAPGTLVWYNAAVGGDVVVNPILNTIGSITYYAQTVDGNCASLIRTPVTLTILPAPVAPVSGGDQVACASSDVQSLTATASVPGGFNIVWYSASVGGSVVQNPTLSSVGSVTYYAEAVNSETGCVSNSRTPVTLTIFNCDISITKTSDVSTVNAAGDVITYTLRVTNSGNVTLGNVTLVDPLTGLNQTVGTLIPGGSQSLTTSYTVTQGDMDRGSIVNVAVVTAQGPDETGVSSEDEALVRAVQSAGITVDITDNDAVITKAGQEIVYTITVTNTGNVTLENVTIVDSKTGLVINIGTLKPGESKSVDTSPYVVTQEDVDKGSVTNETTATGESPSQGDDNPTASDEVTTPITQLPGILIEKKVDKTEIREAGEVVVYTLTVSNTGNVVLSDVTVTDPLTGFAKNIGSLAPGASATLETSYTVTVEDLEKGTLVNVATVKAKTPSEEEIEDRDEVTVGVGANEIIANDDDFGSYFISYGGRIGNILDNDRLKGQRPDPADVDFEFTELDGIIGLLINDNGELSLIPKVNEIRDYTLKYILREVVNPSNSDDARVFFRILNDQADLKVTKRALQDRVFEGDLFDYELVVSNVGQTDATNVVLTDNLPAGVTYQSFTVTANTSGSTVTATVSGNNVSFAIPFLGAGKSVTVRIRVKAGAAGRVVNTAVVSSSEDELTPDDNRASAETQIEPFRIPNVITPNGDGKNDRFEIQGLSKYASNRIVIFNRYGDHVLERDNYGNDWDAPGQVAGTYYYVLVVTDAQGTTSEFKGWIQVIKE</sequence>
<dbReference type="AlphaFoldDB" id="A0A1G5ZQW7"/>
<name>A0A1G5ZQW7_9BACT</name>
<feature type="region of interest" description="Disordered" evidence="1">
    <location>
        <begin position="566"/>
        <end position="604"/>
    </location>
</feature>
<dbReference type="Proteomes" id="UP000198756">
    <property type="component" value="Unassembled WGS sequence"/>
</dbReference>
<dbReference type="Pfam" id="PF01345">
    <property type="entry name" value="DUF11"/>
    <property type="match status" value="1"/>
</dbReference>
<feature type="domain" description="DUF7507" evidence="4">
    <location>
        <begin position="608"/>
        <end position="703"/>
    </location>
</feature>
<accession>A0A1G5ZQW7</accession>
<dbReference type="InterPro" id="IPR051172">
    <property type="entry name" value="Chlamydia_OmcB"/>
</dbReference>
<dbReference type="STRING" id="279824.SAMN03080617_04340"/>
<feature type="domain" description="Ig-like" evidence="3">
    <location>
        <begin position="61"/>
        <end position="141"/>
    </location>
</feature>